<proteinExistence type="predicted"/>
<dbReference type="EMBL" id="WHJG01000041">
    <property type="protein sequence ID" value="NHZ83006.1"/>
    <property type="molecule type" value="Genomic_DNA"/>
</dbReference>
<dbReference type="Proteomes" id="UP000621455">
    <property type="component" value="Unassembled WGS sequence"/>
</dbReference>
<evidence type="ECO:0000313" key="1">
    <source>
        <dbReference type="EMBL" id="NHZ83006.1"/>
    </source>
</evidence>
<evidence type="ECO:0000313" key="2">
    <source>
        <dbReference type="Proteomes" id="UP000621455"/>
    </source>
</evidence>
<accession>A0ABX0NH86</accession>
<dbReference type="RefSeq" id="WP_167091967.1">
    <property type="nucleotide sequence ID" value="NZ_WHJG01000041.1"/>
</dbReference>
<protein>
    <submittedName>
        <fullName evidence="1">Uncharacterized protein</fullName>
    </submittedName>
</protein>
<keyword evidence="2" id="KW-1185">Reference proteome</keyword>
<comment type="caution">
    <text evidence="1">The sequence shown here is derived from an EMBL/GenBank/DDBJ whole genome shotgun (WGS) entry which is preliminary data.</text>
</comment>
<organism evidence="1 2">
    <name type="scientific">Massilia frigida</name>
    <dbReference type="NCBI Taxonomy" id="2609281"/>
    <lineage>
        <taxon>Bacteria</taxon>
        <taxon>Pseudomonadati</taxon>
        <taxon>Pseudomonadota</taxon>
        <taxon>Betaproteobacteria</taxon>
        <taxon>Burkholderiales</taxon>
        <taxon>Oxalobacteraceae</taxon>
        <taxon>Telluria group</taxon>
        <taxon>Massilia</taxon>
    </lineage>
</organism>
<sequence length="155" mass="18414">MRFLCEIIVFYDDVDLPDVDLFFPSYWQAENFDSDGDFYYYGNETRWTNLEILKFYDGDEESKFGLNIYREKNRKYEPGIQEVADLARYVDYKNQGRYFYIDMIANISNLCVASLEIDTGRLEDYREFLEAVHTLLFHTKGVTANLDQCFDAETL</sequence>
<name>A0ABX0NH86_9BURK</name>
<gene>
    <name evidence="1" type="ORF">F2P44_27560</name>
</gene>
<reference evidence="1 2" key="1">
    <citation type="submission" date="2019-10" db="EMBL/GenBank/DDBJ databases">
        <title>Taxonomy of Antarctic Massilia spp.: description of Massilia rubra sp. nov., Massilia aquatica sp. nov., Massilia mucilaginosa sp. nov., Massilia frigida sp. nov. isolated from streams, lakes and regoliths.</title>
        <authorList>
            <person name="Holochova P."/>
            <person name="Sedlacek I."/>
            <person name="Kralova S."/>
            <person name="Maslanova I."/>
            <person name="Busse H.-J."/>
            <person name="Stankova E."/>
            <person name="Vrbovska V."/>
            <person name="Kovarovic V."/>
            <person name="Bartak M."/>
            <person name="Svec P."/>
            <person name="Pantucek R."/>
        </authorList>
    </citation>
    <scope>NUCLEOTIDE SEQUENCE [LARGE SCALE GENOMIC DNA]</scope>
    <source>
        <strain evidence="1 2">CCM 8695</strain>
    </source>
</reference>